<protein>
    <submittedName>
        <fullName evidence="2">Uncharacterized protein</fullName>
    </submittedName>
</protein>
<sequence>MTATPVDLRLSEGFVQDCFHSYLKSSLTQAKVERLVNAELLGSAEADLMITGPALCLYFAALRCTTNPPSVPLPRRSKASQAGMVTELSETNCPITFLSFLRVWVDSVPQIQGLIPEHQHDLARIICGLNPISSPNPALNGIAADLRAVAIEISQRRTFQDRYAEDLQAAIDAGRESDGLRVTAAFVPPPAYDLAPSHPPPVSPPYSPPSPSYQSLVSSPPQLPGRPRPSRDPKSPPRRRKHLEVPPPVPPKDPPRQLELTLSPPSPSLQPHSPVSSAPPSPSYLSDPSTPAIAIIRETLYAALADVIERSPSIRRMMKTDPPRAYFAAVGFAILDVATTAITPDGAIRGVMGQQLTLAMSPRELKPFLTELVSIGSAVKDCEAEDDADAIDMVSKGGMPLEPRMERTKKVLENGVGYDLRRQRGGEERNANRRSVRGRALTLANRINALALGTTRLKAFRERQNDVFSVLAGLGS</sequence>
<dbReference type="EMBL" id="WIUZ02000001">
    <property type="protein sequence ID" value="KAF9793420.1"/>
    <property type="molecule type" value="Genomic_DNA"/>
</dbReference>
<evidence type="ECO:0000313" key="2">
    <source>
        <dbReference type="EMBL" id="KAF9793420.1"/>
    </source>
</evidence>
<comment type="caution">
    <text evidence="2">The sequence shown here is derived from an EMBL/GenBank/DDBJ whole genome shotgun (WGS) entry which is preliminary data.</text>
</comment>
<evidence type="ECO:0000256" key="1">
    <source>
        <dbReference type="SAM" id="MobiDB-lite"/>
    </source>
</evidence>
<organism evidence="2 3">
    <name type="scientific">Thelephora terrestris</name>
    <dbReference type="NCBI Taxonomy" id="56493"/>
    <lineage>
        <taxon>Eukaryota</taxon>
        <taxon>Fungi</taxon>
        <taxon>Dikarya</taxon>
        <taxon>Basidiomycota</taxon>
        <taxon>Agaricomycotina</taxon>
        <taxon>Agaricomycetes</taxon>
        <taxon>Thelephorales</taxon>
        <taxon>Thelephoraceae</taxon>
        <taxon>Thelephora</taxon>
    </lineage>
</organism>
<feature type="region of interest" description="Disordered" evidence="1">
    <location>
        <begin position="195"/>
        <end position="286"/>
    </location>
</feature>
<feature type="compositionally biased region" description="Low complexity" evidence="1">
    <location>
        <begin position="258"/>
        <end position="276"/>
    </location>
</feature>
<dbReference type="Proteomes" id="UP000736335">
    <property type="component" value="Unassembled WGS sequence"/>
</dbReference>
<reference evidence="2" key="1">
    <citation type="journal article" date="2020" name="Nat. Commun.">
        <title>Large-scale genome sequencing of mycorrhizal fungi provides insights into the early evolution of symbiotic traits.</title>
        <authorList>
            <person name="Miyauchi S."/>
            <person name="Kiss E."/>
            <person name="Kuo A."/>
            <person name="Drula E."/>
            <person name="Kohler A."/>
            <person name="Sanchez-Garcia M."/>
            <person name="Morin E."/>
            <person name="Andreopoulos B."/>
            <person name="Barry K.W."/>
            <person name="Bonito G."/>
            <person name="Buee M."/>
            <person name="Carver A."/>
            <person name="Chen C."/>
            <person name="Cichocki N."/>
            <person name="Clum A."/>
            <person name="Culley D."/>
            <person name="Crous P.W."/>
            <person name="Fauchery L."/>
            <person name="Girlanda M."/>
            <person name="Hayes R.D."/>
            <person name="Keri Z."/>
            <person name="LaButti K."/>
            <person name="Lipzen A."/>
            <person name="Lombard V."/>
            <person name="Magnuson J."/>
            <person name="Maillard F."/>
            <person name="Murat C."/>
            <person name="Nolan M."/>
            <person name="Ohm R.A."/>
            <person name="Pangilinan J."/>
            <person name="Pereira M.F."/>
            <person name="Perotto S."/>
            <person name="Peter M."/>
            <person name="Pfister S."/>
            <person name="Riley R."/>
            <person name="Sitrit Y."/>
            <person name="Stielow J.B."/>
            <person name="Szollosi G."/>
            <person name="Zifcakova L."/>
            <person name="Stursova M."/>
            <person name="Spatafora J.W."/>
            <person name="Tedersoo L."/>
            <person name="Vaario L.M."/>
            <person name="Yamada A."/>
            <person name="Yan M."/>
            <person name="Wang P."/>
            <person name="Xu J."/>
            <person name="Bruns T."/>
            <person name="Baldrian P."/>
            <person name="Vilgalys R."/>
            <person name="Dunand C."/>
            <person name="Henrissat B."/>
            <person name="Grigoriev I.V."/>
            <person name="Hibbett D."/>
            <person name="Nagy L.G."/>
            <person name="Martin F.M."/>
        </authorList>
    </citation>
    <scope>NUCLEOTIDE SEQUENCE</scope>
    <source>
        <strain evidence="2">UH-Tt-Lm1</strain>
    </source>
</reference>
<accession>A0A9P6HS46</accession>
<proteinExistence type="predicted"/>
<dbReference type="OrthoDB" id="3360715at2759"/>
<name>A0A9P6HS46_9AGAM</name>
<gene>
    <name evidence="2" type="ORF">BJ322DRAFT_1103814</name>
</gene>
<keyword evidence="3" id="KW-1185">Reference proteome</keyword>
<evidence type="ECO:0000313" key="3">
    <source>
        <dbReference type="Proteomes" id="UP000736335"/>
    </source>
</evidence>
<reference evidence="2" key="2">
    <citation type="submission" date="2020-11" db="EMBL/GenBank/DDBJ databases">
        <authorList>
            <consortium name="DOE Joint Genome Institute"/>
            <person name="Kuo A."/>
            <person name="Miyauchi S."/>
            <person name="Kiss E."/>
            <person name="Drula E."/>
            <person name="Kohler A."/>
            <person name="Sanchez-Garcia M."/>
            <person name="Andreopoulos B."/>
            <person name="Barry K.W."/>
            <person name="Bonito G."/>
            <person name="Buee M."/>
            <person name="Carver A."/>
            <person name="Chen C."/>
            <person name="Cichocki N."/>
            <person name="Clum A."/>
            <person name="Culley D."/>
            <person name="Crous P.W."/>
            <person name="Fauchery L."/>
            <person name="Girlanda M."/>
            <person name="Hayes R."/>
            <person name="Keri Z."/>
            <person name="Labutti K."/>
            <person name="Lipzen A."/>
            <person name="Lombard V."/>
            <person name="Magnuson J."/>
            <person name="Maillard F."/>
            <person name="Morin E."/>
            <person name="Murat C."/>
            <person name="Nolan M."/>
            <person name="Ohm R."/>
            <person name="Pangilinan J."/>
            <person name="Pereira M."/>
            <person name="Perotto S."/>
            <person name="Peter M."/>
            <person name="Riley R."/>
            <person name="Sitrit Y."/>
            <person name="Stielow B."/>
            <person name="Szollosi G."/>
            <person name="Zifcakova L."/>
            <person name="Stursova M."/>
            <person name="Spatafora J.W."/>
            <person name="Tedersoo L."/>
            <person name="Vaario L.-M."/>
            <person name="Yamada A."/>
            <person name="Yan M."/>
            <person name="Wang P."/>
            <person name="Xu J."/>
            <person name="Bruns T."/>
            <person name="Baldrian P."/>
            <person name="Vilgalys R."/>
            <person name="Henrissat B."/>
            <person name="Grigoriev I.V."/>
            <person name="Hibbett D."/>
            <person name="Nagy L.G."/>
            <person name="Martin F.M."/>
        </authorList>
    </citation>
    <scope>NUCLEOTIDE SEQUENCE</scope>
    <source>
        <strain evidence="2">UH-Tt-Lm1</strain>
    </source>
</reference>
<feature type="compositionally biased region" description="Pro residues" evidence="1">
    <location>
        <begin position="195"/>
        <end position="211"/>
    </location>
</feature>
<dbReference type="AlphaFoldDB" id="A0A9P6HS46"/>